<evidence type="ECO:0000313" key="9">
    <source>
        <dbReference type="Proteomes" id="UP000186102"/>
    </source>
</evidence>
<dbReference type="SUPFAM" id="SSF88659">
    <property type="entry name" value="Sigma3 and sigma4 domains of RNA polymerase sigma factors"/>
    <property type="match status" value="1"/>
</dbReference>
<name>A0A1Q8QI90_9FIRM</name>
<keyword evidence="4" id="KW-0238">DNA-binding</keyword>
<dbReference type="GO" id="GO:0003677">
    <property type="term" value="F:DNA binding"/>
    <property type="evidence" value="ECO:0007669"/>
    <property type="project" value="UniProtKB-KW"/>
</dbReference>
<evidence type="ECO:0000256" key="3">
    <source>
        <dbReference type="ARBA" id="ARBA00023082"/>
    </source>
</evidence>
<evidence type="ECO:0000259" key="7">
    <source>
        <dbReference type="Pfam" id="PF08281"/>
    </source>
</evidence>
<dbReference type="STRING" id="1888891.DSOL_4724"/>
<evidence type="ECO:0000313" key="8">
    <source>
        <dbReference type="EMBL" id="OLN27057.1"/>
    </source>
</evidence>
<evidence type="ECO:0000256" key="5">
    <source>
        <dbReference type="ARBA" id="ARBA00023163"/>
    </source>
</evidence>
<dbReference type="OrthoDB" id="9784984at2"/>
<dbReference type="InterPro" id="IPR007627">
    <property type="entry name" value="RNA_pol_sigma70_r2"/>
</dbReference>
<accession>A0A1Q8QI90</accession>
<keyword evidence="5" id="KW-0804">Transcription</keyword>
<dbReference type="GO" id="GO:0006352">
    <property type="term" value="P:DNA-templated transcription initiation"/>
    <property type="evidence" value="ECO:0007669"/>
    <property type="project" value="InterPro"/>
</dbReference>
<protein>
    <submittedName>
        <fullName evidence="8">RNA polymerase sigma factor SigW</fullName>
    </submittedName>
</protein>
<keyword evidence="3" id="KW-0731">Sigma factor</keyword>
<gene>
    <name evidence="8" type="ORF">DSOL_4724</name>
</gene>
<dbReference type="Gene3D" id="1.10.10.10">
    <property type="entry name" value="Winged helix-like DNA-binding domain superfamily/Winged helix DNA-binding domain"/>
    <property type="match status" value="1"/>
</dbReference>
<dbReference type="InterPro" id="IPR014284">
    <property type="entry name" value="RNA_pol_sigma-70_dom"/>
</dbReference>
<reference evidence="8 9" key="1">
    <citation type="submission" date="2016-09" db="EMBL/GenBank/DDBJ databases">
        <title>Complete genome of Desulfosporosinus sp. OL.</title>
        <authorList>
            <person name="Mardanov A."/>
            <person name="Beletsky A."/>
            <person name="Panova A."/>
            <person name="Karnachuk O."/>
            <person name="Ravin N."/>
        </authorList>
    </citation>
    <scope>NUCLEOTIDE SEQUENCE [LARGE SCALE GENOMIC DNA]</scope>
    <source>
        <strain evidence="8 9">OL</strain>
    </source>
</reference>
<proteinExistence type="inferred from homology"/>
<comment type="caution">
    <text evidence="8">The sequence shown here is derived from an EMBL/GenBank/DDBJ whole genome shotgun (WGS) entry which is preliminary data.</text>
</comment>
<keyword evidence="9" id="KW-1185">Reference proteome</keyword>
<dbReference type="InterPro" id="IPR036388">
    <property type="entry name" value="WH-like_DNA-bd_sf"/>
</dbReference>
<dbReference type="CDD" id="cd06171">
    <property type="entry name" value="Sigma70_r4"/>
    <property type="match status" value="1"/>
</dbReference>
<dbReference type="InterPro" id="IPR013325">
    <property type="entry name" value="RNA_pol_sigma_r2"/>
</dbReference>
<dbReference type="Proteomes" id="UP000186102">
    <property type="component" value="Unassembled WGS sequence"/>
</dbReference>
<evidence type="ECO:0000256" key="1">
    <source>
        <dbReference type="ARBA" id="ARBA00010641"/>
    </source>
</evidence>
<evidence type="ECO:0000259" key="6">
    <source>
        <dbReference type="Pfam" id="PF04542"/>
    </source>
</evidence>
<dbReference type="PANTHER" id="PTHR43133:SF8">
    <property type="entry name" value="RNA POLYMERASE SIGMA FACTOR HI_1459-RELATED"/>
    <property type="match status" value="1"/>
</dbReference>
<dbReference type="Pfam" id="PF04542">
    <property type="entry name" value="Sigma70_r2"/>
    <property type="match status" value="1"/>
</dbReference>
<feature type="domain" description="RNA polymerase sigma-70 region 2" evidence="6">
    <location>
        <begin position="23"/>
        <end position="86"/>
    </location>
</feature>
<dbReference type="Pfam" id="PF08281">
    <property type="entry name" value="Sigma70_r4_2"/>
    <property type="match status" value="1"/>
</dbReference>
<dbReference type="PANTHER" id="PTHR43133">
    <property type="entry name" value="RNA POLYMERASE ECF-TYPE SIGMA FACTO"/>
    <property type="match status" value="1"/>
</dbReference>
<dbReference type="RefSeq" id="WP_075367013.1">
    <property type="nucleotide sequence ID" value="NZ_MLBF01000064.1"/>
</dbReference>
<dbReference type="Gene3D" id="1.10.1740.10">
    <property type="match status" value="1"/>
</dbReference>
<dbReference type="AlphaFoldDB" id="A0A1Q8QI90"/>
<comment type="similarity">
    <text evidence="1">Belongs to the sigma-70 factor family. ECF subfamily.</text>
</comment>
<sequence>MKIKENLYTADSFEGDLSFEDVISQNQEKITNLIYGMTGDYYLAQDLMQETFLKAFQSRHSFNGKSKFSTWLYRIAVNITIDHQRKSCVRKEMATEKTNPNFSRVDTSQEPDGVCQKNATRNIIFSSVAELPEQQREVFVLREINGCSTKEVSEILNCSVELVKWRLHKARLSLRKTLNNNTKYKNLGSITLNGFGLE</sequence>
<dbReference type="NCBIfam" id="TIGR02937">
    <property type="entry name" value="sigma70-ECF"/>
    <property type="match status" value="1"/>
</dbReference>
<keyword evidence="2" id="KW-0805">Transcription regulation</keyword>
<dbReference type="InterPro" id="IPR013249">
    <property type="entry name" value="RNA_pol_sigma70_r4_t2"/>
</dbReference>
<evidence type="ECO:0000256" key="2">
    <source>
        <dbReference type="ARBA" id="ARBA00023015"/>
    </source>
</evidence>
<dbReference type="InterPro" id="IPR013324">
    <property type="entry name" value="RNA_pol_sigma_r3/r4-like"/>
</dbReference>
<dbReference type="GO" id="GO:0016987">
    <property type="term" value="F:sigma factor activity"/>
    <property type="evidence" value="ECO:0007669"/>
    <property type="project" value="UniProtKB-KW"/>
</dbReference>
<dbReference type="InterPro" id="IPR039425">
    <property type="entry name" value="RNA_pol_sigma-70-like"/>
</dbReference>
<dbReference type="EMBL" id="MLBF01000064">
    <property type="protein sequence ID" value="OLN27057.1"/>
    <property type="molecule type" value="Genomic_DNA"/>
</dbReference>
<evidence type="ECO:0000256" key="4">
    <source>
        <dbReference type="ARBA" id="ARBA00023125"/>
    </source>
</evidence>
<dbReference type="SUPFAM" id="SSF88946">
    <property type="entry name" value="Sigma2 domain of RNA polymerase sigma factors"/>
    <property type="match status" value="1"/>
</dbReference>
<organism evidence="8 9">
    <name type="scientific">Desulfosporosinus metallidurans</name>
    <dbReference type="NCBI Taxonomy" id="1888891"/>
    <lineage>
        <taxon>Bacteria</taxon>
        <taxon>Bacillati</taxon>
        <taxon>Bacillota</taxon>
        <taxon>Clostridia</taxon>
        <taxon>Eubacteriales</taxon>
        <taxon>Desulfitobacteriaceae</taxon>
        <taxon>Desulfosporosinus</taxon>
    </lineage>
</organism>
<feature type="domain" description="RNA polymerase sigma factor 70 region 4 type 2" evidence="7">
    <location>
        <begin position="127"/>
        <end position="174"/>
    </location>
</feature>